<dbReference type="AlphaFoldDB" id="A0A9P5HAZ9"/>
<feature type="transmembrane region" description="Helical" evidence="5">
    <location>
        <begin position="39"/>
        <end position="59"/>
    </location>
</feature>
<evidence type="ECO:0000256" key="5">
    <source>
        <dbReference type="SAM" id="Phobius"/>
    </source>
</evidence>
<dbReference type="PRINTS" id="PR00080">
    <property type="entry name" value="SDRFAMILY"/>
</dbReference>
<evidence type="ECO:0000256" key="1">
    <source>
        <dbReference type="ARBA" id="ARBA00006484"/>
    </source>
</evidence>
<keyword evidence="2" id="KW-0521">NADP</keyword>
<dbReference type="InterPro" id="IPR036291">
    <property type="entry name" value="NAD(P)-bd_dom_sf"/>
</dbReference>
<name>A0A9P5HAZ9_9HYPO</name>
<dbReference type="PRINTS" id="PR00081">
    <property type="entry name" value="GDHRDH"/>
</dbReference>
<sequence length="305" mass="33777">MHGQNEARKRGVAFQLRSETPLQTAPEIHGNPNRMQYEVFTLSAFTLAKYVLGVLNRSWLPWCHMFIVAISELQNSPALAVTLLVILPISIAYTVNGILNRRVQGGLISDDLWDWTKEIILITGGSGGMGKLIVQEFAQRNIKVVILDLSPPNEPLPTGVFFYKADITSPEAVHKVAEEVRHDIGDPTVLINNAGIAMGKSILNSEPSFIRRMFEVNTLSHFWLIQEFLPAMIKRNHGHVVTMASMASFVVIAGNVDYSCTKASALAFHEGLGQELKHWHSAGKIRTRSRGSNNLAPDPSFGIRD</sequence>
<dbReference type="GO" id="GO:0016616">
    <property type="term" value="F:oxidoreductase activity, acting on the CH-OH group of donors, NAD or NADP as acceptor"/>
    <property type="evidence" value="ECO:0007669"/>
    <property type="project" value="TreeGrafter"/>
</dbReference>
<reference evidence="6" key="1">
    <citation type="submission" date="2020-03" db="EMBL/GenBank/DDBJ databases">
        <title>Draft Genome Sequence of Cylindrodendrum hubeiense.</title>
        <authorList>
            <person name="Buettner E."/>
            <person name="Kellner H."/>
        </authorList>
    </citation>
    <scope>NUCLEOTIDE SEQUENCE</scope>
    <source>
        <strain evidence="6">IHI 201604</strain>
    </source>
</reference>
<evidence type="ECO:0000256" key="3">
    <source>
        <dbReference type="ARBA" id="ARBA00023002"/>
    </source>
</evidence>
<dbReference type="Gene3D" id="3.40.50.720">
    <property type="entry name" value="NAD(P)-binding Rossmann-like Domain"/>
    <property type="match status" value="1"/>
</dbReference>
<keyword evidence="5" id="KW-0472">Membrane</keyword>
<evidence type="ECO:0000313" key="7">
    <source>
        <dbReference type="Proteomes" id="UP000722485"/>
    </source>
</evidence>
<keyword evidence="5" id="KW-0812">Transmembrane</keyword>
<dbReference type="Pfam" id="PF00106">
    <property type="entry name" value="adh_short"/>
    <property type="match status" value="1"/>
</dbReference>
<feature type="transmembrane region" description="Helical" evidence="5">
    <location>
        <begin position="79"/>
        <end position="99"/>
    </location>
</feature>
<keyword evidence="7" id="KW-1185">Reference proteome</keyword>
<accession>A0A9P5HAZ9</accession>
<dbReference type="SUPFAM" id="SSF51735">
    <property type="entry name" value="NAD(P)-binding Rossmann-fold domains"/>
    <property type="match status" value="1"/>
</dbReference>
<comment type="caution">
    <text evidence="6">The sequence shown here is derived from an EMBL/GenBank/DDBJ whole genome shotgun (WGS) entry which is preliminary data.</text>
</comment>
<evidence type="ECO:0000313" key="6">
    <source>
        <dbReference type="EMBL" id="KAF7550935.1"/>
    </source>
</evidence>
<dbReference type="PANTHER" id="PTHR24322">
    <property type="entry name" value="PKSB"/>
    <property type="match status" value="1"/>
</dbReference>
<keyword evidence="3" id="KW-0560">Oxidoreductase</keyword>
<dbReference type="PANTHER" id="PTHR24322:SF736">
    <property type="entry name" value="RETINOL DEHYDROGENASE 10"/>
    <property type="match status" value="1"/>
</dbReference>
<evidence type="ECO:0000256" key="2">
    <source>
        <dbReference type="ARBA" id="ARBA00022857"/>
    </source>
</evidence>
<dbReference type="InterPro" id="IPR002347">
    <property type="entry name" value="SDR_fam"/>
</dbReference>
<dbReference type="Proteomes" id="UP000722485">
    <property type="component" value="Unassembled WGS sequence"/>
</dbReference>
<dbReference type="PROSITE" id="PS00061">
    <property type="entry name" value="ADH_SHORT"/>
    <property type="match status" value="1"/>
</dbReference>
<dbReference type="OrthoDB" id="10253736at2759"/>
<dbReference type="EMBL" id="JAANBB010000088">
    <property type="protein sequence ID" value="KAF7550935.1"/>
    <property type="molecule type" value="Genomic_DNA"/>
</dbReference>
<proteinExistence type="inferred from homology"/>
<gene>
    <name evidence="6" type="ORF">G7Z17_g5383</name>
</gene>
<comment type="similarity">
    <text evidence="1 4">Belongs to the short-chain dehydrogenases/reductases (SDR) family.</text>
</comment>
<keyword evidence="5" id="KW-1133">Transmembrane helix</keyword>
<protein>
    <submittedName>
        <fullName evidence="6">Uncharacterized protein</fullName>
    </submittedName>
</protein>
<evidence type="ECO:0000256" key="4">
    <source>
        <dbReference type="RuleBase" id="RU000363"/>
    </source>
</evidence>
<organism evidence="6 7">
    <name type="scientific">Cylindrodendrum hubeiense</name>
    <dbReference type="NCBI Taxonomy" id="595255"/>
    <lineage>
        <taxon>Eukaryota</taxon>
        <taxon>Fungi</taxon>
        <taxon>Dikarya</taxon>
        <taxon>Ascomycota</taxon>
        <taxon>Pezizomycotina</taxon>
        <taxon>Sordariomycetes</taxon>
        <taxon>Hypocreomycetidae</taxon>
        <taxon>Hypocreales</taxon>
        <taxon>Nectriaceae</taxon>
        <taxon>Cylindrodendrum</taxon>
    </lineage>
</organism>
<dbReference type="InterPro" id="IPR020904">
    <property type="entry name" value="Sc_DH/Rdtase_CS"/>
</dbReference>